<comment type="similarity">
    <text evidence="1">Belongs to the short-chain dehydrogenases/reductases (SDR) family.</text>
</comment>
<dbReference type="Pfam" id="PF00106">
    <property type="entry name" value="adh_short"/>
    <property type="match status" value="1"/>
</dbReference>
<dbReference type="AlphaFoldDB" id="A0A6L6IXA2"/>
<dbReference type="EMBL" id="WMII01000009">
    <property type="protein sequence ID" value="MTH64843.1"/>
    <property type="molecule type" value="Genomic_DNA"/>
</dbReference>
<evidence type="ECO:0000313" key="5">
    <source>
        <dbReference type="Proteomes" id="UP000478740"/>
    </source>
</evidence>
<dbReference type="SUPFAM" id="SSF51735">
    <property type="entry name" value="NAD(P)-binding Rossmann-fold domains"/>
    <property type="match status" value="1"/>
</dbReference>
<dbReference type="GO" id="GO:0016491">
    <property type="term" value="F:oxidoreductase activity"/>
    <property type="evidence" value="ECO:0007669"/>
    <property type="project" value="UniProtKB-KW"/>
</dbReference>
<dbReference type="InterPro" id="IPR036291">
    <property type="entry name" value="NAD(P)-bd_dom_sf"/>
</dbReference>
<dbReference type="PANTHER" id="PTHR44196:SF1">
    <property type="entry name" value="DEHYDROGENASE_REDUCTASE SDR FAMILY MEMBER 7B"/>
    <property type="match status" value="1"/>
</dbReference>
<dbReference type="PRINTS" id="PR00081">
    <property type="entry name" value="GDHRDH"/>
</dbReference>
<proteinExistence type="inferred from homology"/>
<evidence type="ECO:0000256" key="2">
    <source>
        <dbReference type="ARBA" id="ARBA00023002"/>
    </source>
</evidence>
<keyword evidence="2" id="KW-0560">Oxidoreductase</keyword>
<evidence type="ECO:0000256" key="1">
    <source>
        <dbReference type="ARBA" id="ARBA00006484"/>
    </source>
</evidence>
<feature type="domain" description="Ketoreductase" evidence="3">
    <location>
        <begin position="7"/>
        <end position="182"/>
    </location>
</feature>
<dbReference type="SMART" id="SM00822">
    <property type="entry name" value="PKS_KR"/>
    <property type="match status" value="1"/>
</dbReference>
<reference evidence="4 5" key="1">
    <citation type="submission" date="2019-11" db="EMBL/GenBank/DDBJ databases">
        <authorList>
            <person name="Dong K."/>
        </authorList>
    </citation>
    <scope>NUCLEOTIDE SEQUENCE [LARGE SCALE GENOMIC DNA]</scope>
    <source>
        <strain evidence="4 5">DK608</strain>
    </source>
</reference>
<dbReference type="GO" id="GO:0016020">
    <property type="term" value="C:membrane"/>
    <property type="evidence" value="ECO:0007669"/>
    <property type="project" value="TreeGrafter"/>
</dbReference>
<accession>A0A6L6IXA2</accession>
<evidence type="ECO:0000259" key="3">
    <source>
        <dbReference type="SMART" id="SM00822"/>
    </source>
</evidence>
<dbReference type="Gene3D" id="3.40.50.720">
    <property type="entry name" value="NAD(P)-binding Rossmann-like Domain"/>
    <property type="match status" value="1"/>
</dbReference>
<dbReference type="PANTHER" id="PTHR44196">
    <property type="entry name" value="DEHYDROGENASE/REDUCTASE SDR FAMILY MEMBER 7B"/>
    <property type="match status" value="1"/>
</dbReference>
<sequence length="245" mass="25843">MMGFSGKTIWIIGASDGIGAALARGFAREGARLILSARNGAALAELAAECGDARVAVLDLAQPQSLADVVATIPPGSLDAVICTAALYDPGRVADLDPEATAKLVAVNLLGSFEVARLTPPLLRDGGQLVLFGSVAGYFGLPSGQPYSATKAAVANLAETLRAELAPRVDVRLVSPGFVATRLTEKNRFKMPAIITPEQAAQAVIRGLQTRAFELHFPKRFTWGVKLLRALPYGLSLRLTARLLR</sequence>
<dbReference type="InterPro" id="IPR002347">
    <property type="entry name" value="SDR_fam"/>
</dbReference>
<protein>
    <submittedName>
        <fullName evidence="4">SDR family NAD(P)-dependent oxidoreductase</fullName>
    </submittedName>
</protein>
<name>A0A6L6IXA2_9RHOB</name>
<gene>
    <name evidence="4" type="ORF">GL284_11255</name>
</gene>
<comment type="caution">
    <text evidence="4">The sequence shown here is derived from an EMBL/GenBank/DDBJ whole genome shotgun (WGS) entry which is preliminary data.</text>
</comment>
<dbReference type="InterPro" id="IPR057326">
    <property type="entry name" value="KR_dom"/>
</dbReference>
<organism evidence="4 5">
    <name type="scientific">Paracoccus shanxieyensis</name>
    <dbReference type="NCBI Taxonomy" id="2675752"/>
    <lineage>
        <taxon>Bacteria</taxon>
        <taxon>Pseudomonadati</taxon>
        <taxon>Pseudomonadota</taxon>
        <taxon>Alphaproteobacteria</taxon>
        <taxon>Rhodobacterales</taxon>
        <taxon>Paracoccaceae</taxon>
        <taxon>Paracoccus</taxon>
    </lineage>
</organism>
<evidence type="ECO:0000313" key="4">
    <source>
        <dbReference type="EMBL" id="MTH64843.1"/>
    </source>
</evidence>
<dbReference type="Proteomes" id="UP000478740">
    <property type="component" value="Unassembled WGS sequence"/>
</dbReference>
<dbReference type="InterPro" id="IPR020904">
    <property type="entry name" value="Sc_DH/Rdtase_CS"/>
</dbReference>
<dbReference type="PROSITE" id="PS00061">
    <property type="entry name" value="ADH_SHORT"/>
    <property type="match status" value="1"/>
</dbReference>
<keyword evidence="5" id="KW-1185">Reference proteome</keyword>